<evidence type="ECO:0000256" key="9">
    <source>
        <dbReference type="ARBA" id="ARBA00023014"/>
    </source>
</evidence>
<protein>
    <recommendedName>
        <fullName evidence="3 10">Quinolinate synthase</fullName>
        <ecNumber evidence="3 10">2.5.1.72</ecNumber>
    </recommendedName>
</protein>
<evidence type="ECO:0000256" key="6">
    <source>
        <dbReference type="ARBA" id="ARBA00022679"/>
    </source>
</evidence>
<evidence type="ECO:0000256" key="10">
    <source>
        <dbReference type="NCBIfam" id="TIGR00550"/>
    </source>
</evidence>
<dbReference type="PANTHER" id="PTHR30573">
    <property type="entry name" value="QUINOLINATE SYNTHETASE A"/>
    <property type="match status" value="1"/>
</dbReference>
<dbReference type="Pfam" id="PF02445">
    <property type="entry name" value="NadA"/>
    <property type="match status" value="1"/>
</dbReference>
<evidence type="ECO:0000256" key="7">
    <source>
        <dbReference type="ARBA" id="ARBA00022723"/>
    </source>
</evidence>
<evidence type="ECO:0000256" key="5">
    <source>
        <dbReference type="ARBA" id="ARBA00022642"/>
    </source>
</evidence>
<evidence type="ECO:0000256" key="2">
    <source>
        <dbReference type="ARBA" id="ARBA00005065"/>
    </source>
</evidence>
<dbReference type="InterPro" id="IPR003473">
    <property type="entry name" value="NadA"/>
</dbReference>
<name>A0ABS1DX94_RUBGE</name>
<evidence type="ECO:0000313" key="12">
    <source>
        <dbReference type="Proteomes" id="UP001041814"/>
    </source>
</evidence>
<reference evidence="11" key="1">
    <citation type="submission" date="2017-08" db="EMBL/GenBank/DDBJ databases">
        <authorList>
            <person name="Imhoff J.F."/>
            <person name="Rahn T."/>
            <person name="Kuenzel S."/>
            <person name="Neulinger S.C."/>
        </authorList>
    </citation>
    <scope>NUCLEOTIDE SEQUENCE</scope>
    <source>
        <strain evidence="11">IM 151</strain>
    </source>
</reference>
<proteinExistence type="predicted"/>
<comment type="caution">
    <text evidence="11">The sequence shown here is derived from an EMBL/GenBank/DDBJ whole genome shotgun (WGS) entry which is preliminary data.</text>
</comment>
<dbReference type="NCBIfam" id="NF006878">
    <property type="entry name" value="PRK09375.1-2"/>
    <property type="match status" value="1"/>
</dbReference>
<keyword evidence="5" id="KW-0662">Pyridine nucleotide biosynthesis</keyword>
<evidence type="ECO:0000313" key="11">
    <source>
        <dbReference type="EMBL" id="MBK1714108.1"/>
    </source>
</evidence>
<dbReference type="InterPro" id="IPR036094">
    <property type="entry name" value="NadA_sf"/>
</dbReference>
<evidence type="ECO:0000256" key="8">
    <source>
        <dbReference type="ARBA" id="ARBA00023004"/>
    </source>
</evidence>
<keyword evidence="9" id="KW-0411">Iron-sulfur</keyword>
<keyword evidence="12" id="KW-1185">Reference proteome</keyword>
<keyword evidence="4" id="KW-0004">4Fe-4S</keyword>
<dbReference type="EC" id="2.5.1.72" evidence="3 10"/>
<dbReference type="NCBIfam" id="NF006877">
    <property type="entry name" value="PRK09375.1-1"/>
    <property type="match status" value="1"/>
</dbReference>
<dbReference type="EMBL" id="NRRU01000056">
    <property type="protein sequence ID" value="MBK1714108.1"/>
    <property type="molecule type" value="Genomic_DNA"/>
</dbReference>
<comment type="cofactor">
    <cofactor evidence="1">
        <name>[4Fe-4S] cluster</name>
        <dbReference type="ChEBI" id="CHEBI:49883"/>
    </cofactor>
</comment>
<evidence type="ECO:0000256" key="3">
    <source>
        <dbReference type="ARBA" id="ARBA00012669"/>
    </source>
</evidence>
<sequence length="372" mass="39832">MSTDDIVYDYTRQDASGASCTAHAWAKVPATLPPAEREAAKARIAELLKAQDAVLVAHYYVDGELQDLAQATGGLVADSLEMARFGRDHAAKTLIVAGVRFMGESAKILSPHKRVLMPDLDATCSLDLGCPPDEFAAFCDAHPDREVVVYANTSAAVKARADWMVTSSCALAIARHLKEQGRKILWAPDRHLGRYIQEQTGADMLMWNGACIVHDEFKGLELELLRRDNPGALVLVHPESPAAVVAQADVVGSTSQLLNAVIHGDAPAYIVATDNGILHRMRQAAPGKRLIEAPTAGNSATCKSCAHCPWMAMNALQGVLACLEHGAGEIRVPEPTRTQALGCIERMLDFVQRHPAALAKPAQGFVPNVGAA</sequence>
<dbReference type="Gene3D" id="3.40.50.10800">
    <property type="entry name" value="NadA-like"/>
    <property type="match status" value="3"/>
</dbReference>
<keyword evidence="8" id="KW-0408">Iron</keyword>
<evidence type="ECO:0000256" key="4">
    <source>
        <dbReference type="ARBA" id="ARBA00022485"/>
    </source>
</evidence>
<reference evidence="11" key="2">
    <citation type="journal article" date="2020" name="Microorganisms">
        <title>Osmotic Adaptation and Compatible Solute Biosynthesis of Phototrophic Bacteria as Revealed from Genome Analyses.</title>
        <authorList>
            <person name="Imhoff J.F."/>
            <person name="Rahn T."/>
            <person name="Kunzel S."/>
            <person name="Keller A."/>
            <person name="Neulinger S.C."/>
        </authorList>
    </citation>
    <scope>NUCLEOTIDE SEQUENCE</scope>
    <source>
        <strain evidence="11">IM 151</strain>
    </source>
</reference>
<organism evidence="11 12">
    <name type="scientific">Rubrivivax gelatinosus</name>
    <name type="common">Rhodocyclus gelatinosus</name>
    <name type="synonym">Rhodopseudomonas gelatinosa</name>
    <dbReference type="NCBI Taxonomy" id="28068"/>
    <lineage>
        <taxon>Bacteria</taxon>
        <taxon>Pseudomonadati</taxon>
        <taxon>Pseudomonadota</taxon>
        <taxon>Betaproteobacteria</taxon>
        <taxon>Burkholderiales</taxon>
        <taxon>Sphaerotilaceae</taxon>
        <taxon>Rubrivivax</taxon>
    </lineage>
</organism>
<keyword evidence="6" id="KW-0808">Transferase</keyword>
<dbReference type="SUPFAM" id="SSF142754">
    <property type="entry name" value="NadA-like"/>
    <property type="match status" value="1"/>
</dbReference>
<gene>
    <name evidence="11" type="ORF">CKO43_15140</name>
</gene>
<evidence type="ECO:0000256" key="1">
    <source>
        <dbReference type="ARBA" id="ARBA00001966"/>
    </source>
</evidence>
<dbReference type="RefSeq" id="WP_200379155.1">
    <property type="nucleotide sequence ID" value="NZ_NRRU01000056.1"/>
</dbReference>
<accession>A0ABS1DX94</accession>
<keyword evidence="7" id="KW-0479">Metal-binding</keyword>
<dbReference type="Proteomes" id="UP001041814">
    <property type="component" value="Unassembled WGS sequence"/>
</dbReference>
<dbReference type="PANTHER" id="PTHR30573:SF0">
    <property type="entry name" value="QUINOLINATE SYNTHASE, CHLOROPLASTIC"/>
    <property type="match status" value="1"/>
</dbReference>
<dbReference type="NCBIfam" id="TIGR00550">
    <property type="entry name" value="nadA"/>
    <property type="match status" value="1"/>
</dbReference>
<comment type="pathway">
    <text evidence="2">Cofactor biosynthesis; NAD(+) biosynthesis; quinolinate from iminoaspartate: step 1/1.</text>
</comment>